<dbReference type="Proteomes" id="UP001209535">
    <property type="component" value="Unassembled WGS sequence"/>
</dbReference>
<sequence length="242" mass="25525">MIRALALAVLCSLAPAAEAGCRQALAIGLDVSGSVDAREFLLQVRGLAAAIRAAPVRALLLEAPETPVALAVYDWSGSADQRLILPWTEIRDAATLESVAATIAATNRVPRSPATGVGAALAYGDRLLAQRPDCWRAVLDLTGDGLNNSGTQPRDLRLPERMPPATVNALVIGVHSDEGGEPGIAELTAWFATEVIRGPDAFVETALGFDDFQAAMERKLVKELSGLRIGAADAARRSARRR</sequence>
<dbReference type="Gene3D" id="3.40.50.410">
    <property type="entry name" value="von Willebrand factor, type A domain"/>
    <property type="match status" value="1"/>
</dbReference>
<dbReference type="InterPro" id="IPR036465">
    <property type="entry name" value="vWFA_dom_sf"/>
</dbReference>
<dbReference type="EMBL" id="JAOVQO010000005">
    <property type="protein sequence ID" value="MCU9847626.1"/>
    <property type="molecule type" value="Genomic_DNA"/>
</dbReference>
<evidence type="ECO:0000256" key="1">
    <source>
        <dbReference type="SAM" id="SignalP"/>
    </source>
</evidence>
<dbReference type="Pfam" id="PF06707">
    <property type="entry name" value="DUF1194"/>
    <property type="match status" value="1"/>
</dbReference>
<dbReference type="SUPFAM" id="SSF53300">
    <property type="entry name" value="vWA-like"/>
    <property type="match status" value="1"/>
</dbReference>
<protein>
    <submittedName>
        <fullName evidence="2">DUF1194 domain-containing protein</fullName>
    </submittedName>
</protein>
<evidence type="ECO:0000313" key="3">
    <source>
        <dbReference type="Proteomes" id="UP001209535"/>
    </source>
</evidence>
<proteinExistence type="predicted"/>
<organism evidence="2 3">
    <name type="scientific">Albidovulum salinarum</name>
    <dbReference type="NCBI Taxonomy" id="2984153"/>
    <lineage>
        <taxon>Bacteria</taxon>
        <taxon>Pseudomonadati</taxon>
        <taxon>Pseudomonadota</taxon>
        <taxon>Alphaproteobacteria</taxon>
        <taxon>Rhodobacterales</taxon>
        <taxon>Paracoccaceae</taxon>
        <taxon>Albidovulum</taxon>
    </lineage>
</organism>
<dbReference type="InterPro" id="IPR010607">
    <property type="entry name" value="DUF1194"/>
</dbReference>
<feature type="chain" id="PRO_5046546928" evidence="1">
    <location>
        <begin position="20"/>
        <end position="242"/>
    </location>
</feature>
<keyword evidence="1" id="KW-0732">Signal</keyword>
<feature type="signal peptide" evidence="1">
    <location>
        <begin position="1"/>
        <end position="19"/>
    </location>
</feature>
<dbReference type="RefSeq" id="WP_263334317.1">
    <property type="nucleotide sequence ID" value="NZ_JAOVQO010000005.1"/>
</dbReference>
<gene>
    <name evidence="2" type="ORF">OEZ60_06365</name>
</gene>
<reference evidence="2 3" key="1">
    <citation type="submission" date="2022-10" db="EMBL/GenBank/DDBJ databases">
        <title>Defluviimonas sp. nov., isolated from ocean surface sediments.</title>
        <authorList>
            <person name="He W."/>
            <person name="Wang L."/>
            <person name="Zhang D.-F."/>
        </authorList>
    </citation>
    <scope>NUCLEOTIDE SEQUENCE [LARGE SCALE GENOMIC DNA]</scope>
    <source>
        <strain evidence="2 3">WL0024</strain>
    </source>
</reference>
<keyword evidence="3" id="KW-1185">Reference proteome</keyword>
<name>A0ABT2X126_9RHOB</name>
<evidence type="ECO:0000313" key="2">
    <source>
        <dbReference type="EMBL" id="MCU9847626.1"/>
    </source>
</evidence>
<accession>A0ABT2X126</accession>
<comment type="caution">
    <text evidence="2">The sequence shown here is derived from an EMBL/GenBank/DDBJ whole genome shotgun (WGS) entry which is preliminary data.</text>
</comment>